<dbReference type="Pfam" id="PF13439">
    <property type="entry name" value="Glyco_transf_4"/>
    <property type="match status" value="1"/>
</dbReference>
<keyword evidence="2" id="KW-0808">Transferase</keyword>
<reference evidence="2 3" key="1">
    <citation type="submission" date="2016-10" db="EMBL/GenBank/DDBJ databases">
        <authorList>
            <person name="de Groot N.N."/>
        </authorList>
    </citation>
    <scope>NUCLEOTIDE SEQUENCE [LARGE SCALE GENOMIC DNA]</scope>
    <source>
        <strain evidence="2 3">CGMCC 1.9157</strain>
    </source>
</reference>
<protein>
    <submittedName>
        <fullName evidence="2">Glycosyl transferases group 1</fullName>
    </submittedName>
</protein>
<evidence type="ECO:0000313" key="2">
    <source>
        <dbReference type="EMBL" id="SFO85243.1"/>
    </source>
</evidence>
<dbReference type="Gene3D" id="3.40.50.2000">
    <property type="entry name" value="Glycogen Phosphorylase B"/>
    <property type="match status" value="2"/>
</dbReference>
<sequence length="351" mass="37679">MNQSIIGTLTFAYPGNLDLKTGGYGYDRRILAELDASGWTINRLALGEGFPAPLLQTRREAEDKLSALPDDALVIIDGLAFGIMGDWASKEADRLTIVALVHHPLALETGLNADEHDRLLRLEKRALAFCRHVIVTSPNTRRELIAHYTVAEDKITIALPGTDPAPCATGNGTLAHIVSIGSLIPRKGHDILIASLKEVGDLPWQATIVGSKRLAPQTAMALEDLIHTSNLGDRIRLVGEIEDTSKILSKAHIFALASRYEGYGMVFAEALSYGLPIVACKAGAIPEVVPAGAGHLVPIDDTEAFASALRALLESPTLRKKMAAAAREASRGLPGWADSAQIISKRLETLR</sequence>
<dbReference type="InterPro" id="IPR028098">
    <property type="entry name" value="Glyco_trans_4-like_N"/>
</dbReference>
<gene>
    <name evidence="2" type="ORF">SAMN04488056_11443</name>
</gene>
<evidence type="ECO:0000313" key="3">
    <source>
        <dbReference type="Proteomes" id="UP000199236"/>
    </source>
</evidence>
<dbReference type="STRING" id="655353.SAMN04488056_11443"/>
<keyword evidence="3" id="KW-1185">Reference proteome</keyword>
<proteinExistence type="predicted"/>
<organism evidence="2 3">
    <name type="scientific">Cohaesibacter marisflavi</name>
    <dbReference type="NCBI Taxonomy" id="655353"/>
    <lineage>
        <taxon>Bacteria</taxon>
        <taxon>Pseudomonadati</taxon>
        <taxon>Pseudomonadota</taxon>
        <taxon>Alphaproteobacteria</taxon>
        <taxon>Hyphomicrobiales</taxon>
        <taxon>Cohaesibacteraceae</taxon>
    </lineage>
</organism>
<feature type="domain" description="Glycosyltransferase subfamily 4-like N-terminal" evidence="1">
    <location>
        <begin position="85"/>
        <end position="164"/>
    </location>
</feature>
<dbReference type="RefSeq" id="WP_244544790.1">
    <property type="nucleotide sequence ID" value="NZ_FOVR01000014.1"/>
</dbReference>
<dbReference type="EMBL" id="FOVR01000014">
    <property type="protein sequence ID" value="SFO85243.1"/>
    <property type="molecule type" value="Genomic_DNA"/>
</dbReference>
<dbReference type="CDD" id="cd03801">
    <property type="entry name" value="GT4_PimA-like"/>
    <property type="match status" value="1"/>
</dbReference>
<dbReference type="Pfam" id="PF13692">
    <property type="entry name" value="Glyco_trans_1_4"/>
    <property type="match status" value="1"/>
</dbReference>
<dbReference type="PANTHER" id="PTHR12526">
    <property type="entry name" value="GLYCOSYLTRANSFERASE"/>
    <property type="match status" value="1"/>
</dbReference>
<dbReference type="GO" id="GO:0016757">
    <property type="term" value="F:glycosyltransferase activity"/>
    <property type="evidence" value="ECO:0007669"/>
    <property type="project" value="UniProtKB-ARBA"/>
</dbReference>
<dbReference type="SUPFAM" id="SSF53756">
    <property type="entry name" value="UDP-Glycosyltransferase/glycogen phosphorylase"/>
    <property type="match status" value="1"/>
</dbReference>
<name>A0A1I5KKB6_9HYPH</name>
<dbReference type="AlphaFoldDB" id="A0A1I5KKB6"/>
<dbReference type="Proteomes" id="UP000199236">
    <property type="component" value="Unassembled WGS sequence"/>
</dbReference>
<accession>A0A1I5KKB6</accession>
<evidence type="ECO:0000259" key="1">
    <source>
        <dbReference type="Pfam" id="PF13439"/>
    </source>
</evidence>